<reference evidence="1 2" key="1">
    <citation type="submission" date="2018-08" db="EMBL/GenBank/DDBJ databases">
        <title>Draft genome sequence of Psychrilyobacter sp. strain SD5 isolated from Black Sea water.</title>
        <authorList>
            <person name="Yadav S."/>
            <person name="Villanueva L."/>
            <person name="Damste J.S.S."/>
        </authorList>
    </citation>
    <scope>NUCLEOTIDE SEQUENCE [LARGE SCALE GENOMIC DNA]</scope>
    <source>
        <strain evidence="1 2">SD5</strain>
    </source>
</reference>
<sequence>MIEIDSELLDKIKKELEGITDGIETVVSKVSNKTAQRAKRYIIDRIIEDFYINKNKVNSGISMRKAGGQHTIAELTNNRKKDHFGLQNFRVDVPNNGPIKIGLRKSGGLVDLRRAFLQDPKNQPGNIMVFRRRSNDPRFRKSIERQYGYSFGGMMEHNPKLIKEWINQELDEELEIQLNNFFEK</sequence>
<protein>
    <recommendedName>
        <fullName evidence="3">HK97 gp10 family phage protein</fullName>
    </recommendedName>
</protein>
<dbReference type="EMBL" id="QUAJ01000004">
    <property type="protein sequence ID" value="REI42418.1"/>
    <property type="molecule type" value="Genomic_DNA"/>
</dbReference>
<evidence type="ECO:0008006" key="3">
    <source>
        <dbReference type="Google" id="ProtNLM"/>
    </source>
</evidence>
<dbReference type="RefSeq" id="WP_114641459.1">
    <property type="nucleotide sequence ID" value="NZ_JAACIO010000004.1"/>
</dbReference>
<comment type="caution">
    <text evidence="1">The sequence shown here is derived from an EMBL/GenBank/DDBJ whole genome shotgun (WGS) entry which is preliminary data.</text>
</comment>
<evidence type="ECO:0000313" key="2">
    <source>
        <dbReference type="Proteomes" id="UP000263486"/>
    </source>
</evidence>
<proteinExistence type="predicted"/>
<accession>A0ABX9KJP4</accession>
<evidence type="ECO:0000313" key="1">
    <source>
        <dbReference type="EMBL" id="REI42418.1"/>
    </source>
</evidence>
<gene>
    <name evidence="1" type="ORF">DYH56_03435</name>
</gene>
<organism evidence="1 2">
    <name type="scientific">Psychrilyobacter piezotolerans</name>
    <dbReference type="NCBI Taxonomy" id="2293438"/>
    <lineage>
        <taxon>Bacteria</taxon>
        <taxon>Fusobacteriati</taxon>
        <taxon>Fusobacteriota</taxon>
        <taxon>Fusobacteriia</taxon>
        <taxon>Fusobacteriales</taxon>
        <taxon>Fusobacteriaceae</taxon>
        <taxon>Psychrilyobacter</taxon>
    </lineage>
</organism>
<name>A0ABX9KJP4_9FUSO</name>
<dbReference type="Proteomes" id="UP000263486">
    <property type="component" value="Unassembled WGS sequence"/>
</dbReference>
<keyword evidence="2" id="KW-1185">Reference proteome</keyword>